<dbReference type="EMBL" id="GL377598">
    <property type="protein sequence ID" value="EFJ21789.1"/>
    <property type="molecule type" value="Genomic_DNA"/>
</dbReference>
<feature type="repeat" description="PPR" evidence="2">
    <location>
        <begin position="25"/>
        <end position="61"/>
    </location>
</feature>
<dbReference type="InterPro" id="IPR011990">
    <property type="entry name" value="TPR-like_helical_dom_sf"/>
</dbReference>
<protein>
    <recommendedName>
        <fullName evidence="5">Pentacotripeptide-repeat region of PRORP domain-containing protein</fullName>
    </recommendedName>
</protein>
<sequence length="329" mass="36290">MLHAYSQSGKLDDVKFVFDNMPVRNEVSWNTIITAYAQIGHFQETMALAAFDAMPERNVVSWTALLQAYAMIGDVALAIASFQRMPQCNLVSWTAMLTTLAQGGRLGDAKESKDIYDYVGRENVVAGNAMIQAYAQNGHLEKSQTIFHMMPLKNRTVFSWNALLVAYAQNGHARNGVILFRDMVLDGSCKPDDVSFASILSACGHAGRVRDAVEHFTGMISDHFVQPSCEHFHCMVSVLGRAGRLVEAESLIYSMPFVPDSIAWKTLLSCCRMYNDVERAEHAAECASALDLHASSSPFVLLGNLYTEELLGGVHSGMIDDDHQSLIIE</sequence>
<dbReference type="STRING" id="88036.D8S160"/>
<dbReference type="HOGENOM" id="CLU_002706_0_0_1"/>
<dbReference type="PROSITE" id="PS51375">
    <property type="entry name" value="PPR"/>
    <property type="match status" value="2"/>
</dbReference>
<dbReference type="Proteomes" id="UP000001514">
    <property type="component" value="Unassembled WGS sequence"/>
</dbReference>
<dbReference type="GO" id="GO:0003723">
    <property type="term" value="F:RNA binding"/>
    <property type="evidence" value="ECO:0007669"/>
    <property type="project" value="InterPro"/>
</dbReference>
<keyword evidence="4" id="KW-1185">Reference proteome</keyword>
<keyword evidence="1" id="KW-0677">Repeat</keyword>
<gene>
    <name evidence="3" type="ORF">SELMODRAFT_106533</name>
</gene>
<evidence type="ECO:0000313" key="4">
    <source>
        <dbReference type="Proteomes" id="UP000001514"/>
    </source>
</evidence>
<organism evidence="4">
    <name type="scientific">Selaginella moellendorffii</name>
    <name type="common">Spikemoss</name>
    <dbReference type="NCBI Taxonomy" id="88036"/>
    <lineage>
        <taxon>Eukaryota</taxon>
        <taxon>Viridiplantae</taxon>
        <taxon>Streptophyta</taxon>
        <taxon>Embryophyta</taxon>
        <taxon>Tracheophyta</taxon>
        <taxon>Lycopodiopsida</taxon>
        <taxon>Selaginellales</taxon>
        <taxon>Selaginellaceae</taxon>
        <taxon>Selaginella</taxon>
    </lineage>
</organism>
<dbReference type="Pfam" id="PF01535">
    <property type="entry name" value="PPR"/>
    <property type="match status" value="7"/>
</dbReference>
<evidence type="ECO:0000313" key="3">
    <source>
        <dbReference type="EMBL" id="EFJ21789.1"/>
    </source>
</evidence>
<dbReference type="InterPro" id="IPR046960">
    <property type="entry name" value="PPR_At4g14850-like_plant"/>
</dbReference>
<evidence type="ECO:0008006" key="5">
    <source>
        <dbReference type="Google" id="ProtNLM"/>
    </source>
</evidence>
<evidence type="ECO:0000256" key="1">
    <source>
        <dbReference type="ARBA" id="ARBA00022737"/>
    </source>
</evidence>
<dbReference type="FunFam" id="1.25.40.10:FF:000158">
    <property type="entry name" value="pentatricopeptide repeat-containing protein At2g33680"/>
    <property type="match status" value="1"/>
</dbReference>
<dbReference type="InterPro" id="IPR002885">
    <property type="entry name" value="PPR_rpt"/>
</dbReference>
<evidence type="ECO:0000256" key="2">
    <source>
        <dbReference type="PROSITE-ProRule" id="PRU00708"/>
    </source>
</evidence>
<dbReference type="eggNOG" id="KOG4197">
    <property type="taxonomic scope" value="Eukaryota"/>
</dbReference>
<dbReference type="KEGG" id="smo:SELMODRAFT_106533"/>
<dbReference type="InParanoid" id="D8S160"/>
<dbReference type="Gene3D" id="1.25.40.10">
    <property type="entry name" value="Tetratricopeptide repeat domain"/>
    <property type="match status" value="3"/>
</dbReference>
<dbReference type="GO" id="GO:0048731">
    <property type="term" value="P:system development"/>
    <property type="evidence" value="ECO:0007669"/>
    <property type="project" value="UniProtKB-ARBA"/>
</dbReference>
<dbReference type="GO" id="GO:0009451">
    <property type="term" value="P:RNA modification"/>
    <property type="evidence" value="ECO:0007669"/>
    <property type="project" value="InterPro"/>
</dbReference>
<name>D8S160_SELML</name>
<reference evidence="3 4" key="1">
    <citation type="journal article" date="2011" name="Science">
        <title>The Selaginella genome identifies genetic changes associated with the evolution of vascular plants.</title>
        <authorList>
            <person name="Banks J.A."/>
            <person name="Nishiyama T."/>
            <person name="Hasebe M."/>
            <person name="Bowman J.L."/>
            <person name="Gribskov M."/>
            <person name="dePamphilis C."/>
            <person name="Albert V.A."/>
            <person name="Aono N."/>
            <person name="Aoyama T."/>
            <person name="Ambrose B.A."/>
            <person name="Ashton N.W."/>
            <person name="Axtell M.J."/>
            <person name="Barker E."/>
            <person name="Barker M.S."/>
            <person name="Bennetzen J.L."/>
            <person name="Bonawitz N.D."/>
            <person name="Chapple C."/>
            <person name="Cheng C."/>
            <person name="Correa L.G."/>
            <person name="Dacre M."/>
            <person name="DeBarry J."/>
            <person name="Dreyer I."/>
            <person name="Elias M."/>
            <person name="Engstrom E.M."/>
            <person name="Estelle M."/>
            <person name="Feng L."/>
            <person name="Finet C."/>
            <person name="Floyd S.K."/>
            <person name="Frommer W.B."/>
            <person name="Fujita T."/>
            <person name="Gramzow L."/>
            <person name="Gutensohn M."/>
            <person name="Harholt J."/>
            <person name="Hattori M."/>
            <person name="Heyl A."/>
            <person name="Hirai T."/>
            <person name="Hiwatashi Y."/>
            <person name="Ishikawa M."/>
            <person name="Iwata M."/>
            <person name="Karol K.G."/>
            <person name="Koehler B."/>
            <person name="Kolukisaoglu U."/>
            <person name="Kubo M."/>
            <person name="Kurata T."/>
            <person name="Lalonde S."/>
            <person name="Li K."/>
            <person name="Li Y."/>
            <person name="Litt A."/>
            <person name="Lyons E."/>
            <person name="Manning G."/>
            <person name="Maruyama T."/>
            <person name="Michael T.P."/>
            <person name="Mikami K."/>
            <person name="Miyazaki S."/>
            <person name="Morinaga S."/>
            <person name="Murata T."/>
            <person name="Mueller-Roeber B."/>
            <person name="Nelson D.R."/>
            <person name="Obara M."/>
            <person name="Oguri Y."/>
            <person name="Olmstead R.G."/>
            <person name="Onodera N."/>
            <person name="Petersen B.L."/>
            <person name="Pils B."/>
            <person name="Prigge M."/>
            <person name="Rensing S.A."/>
            <person name="Riano-Pachon D.M."/>
            <person name="Roberts A.W."/>
            <person name="Sato Y."/>
            <person name="Scheller H.V."/>
            <person name="Schulz B."/>
            <person name="Schulz C."/>
            <person name="Shakirov E.V."/>
            <person name="Shibagaki N."/>
            <person name="Shinohara N."/>
            <person name="Shippen D.E."/>
            <person name="Soerensen I."/>
            <person name="Sotooka R."/>
            <person name="Sugimoto N."/>
            <person name="Sugita M."/>
            <person name="Sumikawa N."/>
            <person name="Tanurdzic M."/>
            <person name="Theissen G."/>
            <person name="Ulvskov P."/>
            <person name="Wakazuki S."/>
            <person name="Weng J.K."/>
            <person name="Willats W.W."/>
            <person name="Wipf D."/>
            <person name="Wolf P.G."/>
            <person name="Yang L."/>
            <person name="Zimmer A.D."/>
            <person name="Zhu Q."/>
            <person name="Mitros T."/>
            <person name="Hellsten U."/>
            <person name="Loque D."/>
            <person name="Otillar R."/>
            <person name="Salamov A."/>
            <person name="Schmutz J."/>
            <person name="Shapiro H."/>
            <person name="Lindquist E."/>
            <person name="Lucas S."/>
            <person name="Rokhsar D."/>
            <person name="Grigoriev I.V."/>
        </authorList>
    </citation>
    <scope>NUCLEOTIDE SEQUENCE [LARGE SCALE GENOMIC DNA]</scope>
</reference>
<accession>D8S160</accession>
<dbReference type="Gramene" id="EFJ21789">
    <property type="protein sequence ID" value="EFJ21789"/>
    <property type="gene ID" value="SELMODRAFT_106533"/>
</dbReference>
<proteinExistence type="predicted"/>
<dbReference type="AlphaFoldDB" id="D8S160"/>
<dbReference type="PANTHER" id="PTHR47926">
    <property type="entry name" value="PENTATRICOPEPTIDE REPEAT-CONTAINING PROTEIN"/>
    <property type="match status" value="1"/>
</dbReference>
<feature type="repeat" description="PPR" evidence="2">
    <location>
        <begin position="156"/>
        <end position="190"/>
    </location>
</feature>